<proteinExistence type="predicted"/>
<dbReference type="EMBL" id="BDDD01000852">
    <property type="protein sequence ID" value="GAV70923.1"/>
    <property type="molecule type" value="Genomic_DNA"/>
</dbReference>
<keyword evidence="3" id="KW-1185">Reference proteome</keyword>
<dbReference type="InParanoid" id="A0A1Q3BT41"/>
<dbReference type="AlphaFoldDB" id="A0A1Q3BT41"/>
<dbReference type="OrthoDB" id="1724644at2759"/>
<sequence>MRDEEWVKVAMTDDMVVVEMLLQLHRADPPPPPPQPSPPLQLEWSVRQRRSKQVPKKKGEPTRASPTTPLSWSGATSGSGGAADGFEDSSFPAKAMESSRSKIVVTSETPSTKRSRKKKTLGELKEEESLLLKERRDLKNELATFRRTVEKLRTTNESLKRMKLDMLSLQTQKMVTTSVASEETISDQLQQMEVAGDPTSSISAISDACNKLDPSPPTESCNEQEVSCKEPTFLLPDLNLPCGDDSGCGILNGTS</sequence>
<dbReference type="Proteomes" id="UP000187406">
    <property type="component" value="Unassembled WGS sequence"/>
</dbReference>
<protein>
    <submittedName>
        <fullName evidence="2">Uncharacterized protein</fullName>
    </submittedName>
</protein>
<organism evidence="2 3">
    <name type="scientific">Cephalotus follicularis</name>
    <name type="common">Albany pitcher plant</name>
    <dbReference type="NCBI Taxonomy" id="3775"/>
    <lineage>
        <taxon>Eukaryota</taxon>
        <taxon>Viridiplantae</taxon>
        <taxon>Streptophyta</taxon>
        <taxon>Embryophyta</taxon>
        <taxon>Tracheophyta</taxon>
        <taxon>Spermatophyta</taxon>
        <taxon>Magnoliopsida</taxon>
        <taxon>eudicotyledons</taxon>
        <taxon>Gunneridae</taxon>
        <taxon>Pentapetalae</taxon>
        <taxon>rosids</taxon>
        <taxon>fabids</taxon>
        <taxon>Oxalidales</taxon>
        <taxon>Cephalotaceae</taxon>
        <taxon>Cephalotus</taxon>
    </lineage>
</organism>
<accession>A0A1Q3BT41</accession>
<feature type="region of interest" description="Disordered" evidence="1">
    <location>
        <begin position="25"/>
        <end position="123"/>
    </location>
</feature>
<feature type="compositionally biased region" description="Basic residues" evidence="1">
    <location>
        <begin position="47"/>
        <end position="56"/>
    </location>
</feature>
<name>A0A1Q3BT41_CEPFO</name>
<evidence type="ECO:0000313" key="3">
    <source>
        <dbReference type="Proteomes" id="UP000187406"/>
    </source>
</evidence>
<reference evidence="3" key="1">
    <citation type="submission" date="2016-04" db="EMBL/GenBank/DDBJ databases">
        <title>Cephalotus genome sequencing.</title>
        <authorList>
            <person name="Fukushima K."/>
            <person name="Hasebe M."/>
            <person name="Fang X."/>
        </authorList>
    </citation>
    <scope>NUCLEOTIDE SEQUENCE [LARGE SCALE GENOMIC DNA]</scope>
    <source>
        <strain evidence="3">cv. St1</strain>
    </source>
</reference>
<gene>
    <name evidence="2" type="ORF">CFOL_v3_14421</name>
</gene>
<dbReference type="PANTHER" id="PTHR35099">
    <property type="entry name" value="OS02G0182700 PROTEIN"/>
    <property type="match status" value="1"/>
</dbReference>
<feature type="compositionally biased region" description="Pro residues" evidence="1">
    <location>
        <begin position="29"/>
        <end position="39"/>
    </location>
</feature>
<comment type="caution">
    <text evidence="2">The sequence shown here is derived from an EMBL/GenBank/DDBJ whole genome shotgun (WGS) entry which is preliminary data.</text>
</comment>
<dbReference type="PANTHER" id="PTHR35099:SF10">
    <property type="entry name" value="BZIP DOMAIN-CONTAINING PROTEIN"/>
    <property type="match status" value="1"/>
</dbReference>
<evidence type="ECO:0000256" key="1">
    <source>
        <dbReference type="SAM" id="MobiDB-lite"/>
    </source>
</evidence>
<dbReference type="FunCoup" id="A0A1Q3BT41">
    <property type="interactions" value="249"/>
</dbReference>
<evidence type="ECO:0000313" key="2">
    <source>
        <dbReference type="EMBL" id="GAV70923.1"/>
    </source>
</evidence>